<dbReference type="EMBL" id="CAJVQB010004757">
    <property type="protein sequence ID" value="CAG8644703.1"/>
    <property type="molecule type" value="Genomic_DNA"/>
</dbReference>
<evidence type="ECO:0000259" key="2">
    <source>
        <dbReference type="Pfam" id="PF17921"/>
    </source>
</evidence>
<dbReference type="InterPro" id="IPR012337">
    <property type="entry name" value="RNaseH-like_sf"/>
</dbReference>
<feature type="region of interest" description="Disordered" evidence="1">
    <location>
        <begin position="128"/>
        <end position="163"/>
    </location>
</feature>
<dbReference type="InterPro" id="IPR041588">
    <property type="entry name" value="Integrase_H2C2"/>
</dbReference>
<evidence type="ECO:0000313" key="3">
    <source>
        <dbReference type="EMBL" id="CAG8644703.1"/>
    </source>
</evidence>
<dbReference type="InterPro" id="IPR052160">
    <property type="entry name" value="Gypsy_RT_Integrase-like"/>
</dbReference>
<gene>
    <name evidence="3" type="ORF">GMARGA_LOCUS9034</name>
</gene>
<protein>
    <submittedName>
        <fullName evidence="3">3238_t:CDS:1</fullName>
    </submittedName>
</protein>
<reference evidence="3 4" key="1">
    <citation type="submission" date="2021-06" db="EMBL/GenBank/DDBJ databases">
        <authorList>
            <person name="Kallberg Y."/>
            <person name="Tangrot J."/>
            <person name="Rosling A."/>
        </authorList>
    </citation>
    <scope>NUCLEOTIDE SEQUENCE [LARGE SCALE GENOMIC DNA]</scope>
    <source>
        <strain evidence="3 4">120-4 pot B 10/14</strain>
    </source>
</reference>
<comment type="caution">
    <text evidence="3">The sequence shown here is derived from an EMBL/GenBank/DDBJ whole genome shotgun (WGS) entry which is preliminary data.</text>
</comment>
<dbReference type="Pfam" id="PF17921">
    <property type="entry name" value="Integrase_H2C2"/>
    <property type="match status" value="1"/>
</dbReference>
<dbReference type="PANTHER" id="PTHR47266">
    <property type="entry name" value="ENDONUCLEASE-RELATED"/>
    <property type="match status" value="1"/>
</dbReference>
<evidence type="ECO:0000256" key="1">
    <source>
        <dbReference type="SAM" id="MobiDB-lite"/>
    </source>
</evidence>
<feature type="domain" description="Integrase zinc-binding" evidence="2">
    <location>
        <begin position="231"/>
        <end position="283"/>
    </location>
</feature>
<accession>A0ABN7UR00</accession>
<dbReference type="SUPFAM" id="SSF53098">
    <property type="entry name" value="Ribonuclease H-like"/>
    <property type="match status" value="1"/>
</dbReference>
<dbReference type="Gene3D" id="1.10.340.70">
    <property type="match status" value="1"/>
</dbReference>
<organism evidence="3 4">
    <name type="scientific">Gigaspora margarita</name>
    <dbReference type="NCBI Taxonomy" id="4874"/>
    <lineage>
        <taxon>Eukaryota</taxon>
        <taxon>Fungi</taxon>
        <taxon>Fungi incertae sedis</taxon>
        <taxon>Mucoromycota</taxon>
        <taxon>Glomeromycotina</taxon>
        <taxon>Glomeromycetes</taxon>
        <taxon>Diversisporales</taxon>
        <taxon>Gigasporaceae</taxon>
        <taxon>Gigaspora</taxon>
    </lineage>
</organism>
<proteinExistence type="predicted"/>
<sequence length="362" mass="42402">MYPTMALLQQQITSTSQSEKCINKESNNEIIEKLTGLIEQIAGNLGDYVEVENNEANKENANKNDNPRKLVKKKRTDITYAQLFQAAPNIRKDMFREECELMIRDGNKKIKIPTEYCKPAKIGEPIKKKNKNKIASSPESSDSEETDDEEEWETEENEEYQEEHLINKTYLYQEIYDENNNFSNEYYFENHTNDTKKIEDKNFNLVKENILYQKLYDELTRPLRVIKLEKIEIVLKSMHKNPIVGHFGEKATTYRIRKRFYWPLIKNDIKSFVKECNICQERGKPRAHKLLNPVIVGQLFERISIDFVGPLPLTKQGNKYLIVATKYLTKWLEARAIPNCTAETATSFLCDNIICRHKCSHD</sequence>
<dbReference type="Gene3D" id="3.30.420.10">
    <property type="entry name" value="Ribonuclease H-like superfamily/Ribonuclease H"/>
    <property type="match status" value="1"/>
</dbReference>
<dbReference type="InterPro" id="IPR036397">
    <property type="entry name" value="RNaseH_sf"/>
</dbReference>
<name>A0ABN7UR00_GIGMA</name>
<evidence type="ECO:0000313" key="4">
    <source>
        <dbReference type="Proteomes" id="UP000789901"/>
    </source>
</evidence>
<keyword evidence="4" id="KW-1185">Reference proteome</keyword>
<feature type="compositionally biased region" description="Acidic residues" evidence="1">
    <location>
        <begin position="141"/>
        <end position="161"/>
    </location>
</feature>
<dbReference type="Proteomes" id="UP000789901">
    <property type="component" value="Unassembled WGS sequence"/>
</dbReference>